<evidence type="ECO:0000313" key="3">
    <source>
        <dbReference type="Proteomes" id="UP000199048"/>
    </source>
</evidence>
<dbReference type="Proteomes" id="UP000199048">
    <property type="component" value="Unassembled WGS sequence"/>
</dbReference>
<evidence type="ECO:0000313" key="2">
    <source>
        <dbReference type="EMBL" id="SFM45853.1"/>
    </source>
</evidence>
<dbReference type="STRING" id="582667.SAMN05192568_103244"/>
<accession>A0A1I4R1R0</accession>
<feature type="transmembrane region" description="Helical" evidence="1">
    <location>
        <begin position="6"/>
        <end position="29"/>
    </location>
</feature>
<organism evidence="2 3">
    <name type="scientific">Methylobacterium pseudosasicola</name>
    <dbReference type="NCBI Taxonomy" id="582667"/>
    <lineage>
        <taxon>Bacteria</taxon>
        <taxon>Pseudomonadati</taxon>
        <taxon>Pseudomonadota</taxon>
        <taxon>Alphaproteobacteria</taxon>
        <taxon>Hyphomicrobiales</taxon>
        <taxon>Methylobacteriaceae</taxon>
        <taxon>Methylobacterium</taxon>
    </lineage>
</organism>
<keyword evidence="1" id="KW-1133">Transmembrane helix</keyword>
<dbReference type="RefSeq" id="WP_092044721.1">
    <property type="nucleotide sequence ID" value="NZ_FOTK01000032.1"/>
</dbReference>
<gene>
    <name evidence="2" type="ORF">SAMN05192568_103244</name>
</gene>
<keyword evidence="1" id="KW-0812">Transmembrane</keyword>
<protein>
    <submittedName>
        <fullName evidence="2">Uncharacterized protein</fullName>
    </submittedName>
</protein>
<evidence type="ECO:0000256" key="1">
    <source>
        <dbReference type="SAM" id="Phobius"/>
    </source>
</evidence>
<name>A0A1I4R1R0_9HYPH</name>
<sequence>MPQTLAGWILFALILFFGGASIATAVKLIMSAFGKTSQSRLEFYAAYIFGALLVVATALFIWIETPN</sequence>
<reference evidence="3" key="1">
    <citation type="submission" date="2016-10" db="EMBL/GenBank/DDBJ databases">
        <authorList>
            <person name="Varghese N."/>
            <person name="Submissions S."/>
        </authorList>
    </citation>
    <scope>NUCLEOTIDE SEQUENCE [LARGE SCALE GENOMIC DNA]</scope>
    <source>
        <strain evidence="3">BL36</strain>
    </source>
</reference>
<keyword evidence="3" id="KW-1185">Reference proteome</keyword>
<dbReference type="OrthoDB" id="8005034at2"/>
<dbReference type="EMBL" id="FOTK01000032">
    <property type="protein sequence ID" value="SFM45853.1"/>
    <property type="molecule type" value="Genomic_DNA"/>
</dbReference>
<dbReference type="AlphaFoldDB" id="A0A1I4R1R0"/>
<feature type="transmembrane region" description="Helical" evidence="1">
    <location>
        <begin position="41"/>
        <end position="63"/>
    </location>
</feature>
<proteinExistence type="predicted"/>
<keyword evidence="1" id="KW-0472">Membrane</keyword>